<proteinExistence type="predicted"/>
<dbReference type="RefSeq" id="WP_307560073.1">
    <property type="nucleotide sequence ID" value="NZ_JAUSQU010000001.1"/>
</dbReference>
<reference evidence="1 2" key="1">
    <citation type="submission" date="2023-07" db="EMBL/GenBank/DDBJ databases">
        <title>Sequencing the genomes of 1000 actinobacteria strains.</title>
        <authorList>
            <person name="Klenk H.-P."/>
        </authorList>
    </citation>
    <scope>NUCLEOTIDE SEQUENCE [LARGE SCALE GENOMIC DNA]</scope>
    <source>
        <strain evidence="1 2">DSM 46740</strain>
    </source>
</reference>
<sequence>MKPREYFFPHDDIGLTGRCHLNGDLGPVGPSPYVTSQPEGRFHMRKVLAIGNVPQDGRVKAFRLLTAFLAMSLDGRSVCGVTTEEYAVWVVARSFE</sequence>
<gene>
    <name evidence="1" type="ORF">J2853_004087</name>
</gene>
<dbReference type="Proteomes" id="UP001225356">
    <property type="component" value="Unassembled WGS sequence"/>
</dbReference>
<dbReference type="EMBL" id="JAUSQU010000001">
    <property type="protein sequence ID" value="MDP9844876.1"/>
    <property type="molecule type" value="Genomic_DNA"/>
</dbReference>
<accession>A0ABT9QDS7</accession>
<comment type="caution">
    <text evidence="1">The sequence shown here is derived from an EMBL/GenBank/DDBJ whole genome shotgun (WGS) entry which is preliminary data.</text>
</comment>
<keyword evidence="2" id="KW-1185">Reference proteome</keyword>
<protein>
    <submittedName>
        <fullName evidence="1">Uncharacterized protein</fullName>
    </submittedName>
</protein>
<evidence type="ECO:0000313" key="1">
    <source>
        <dbReference type="EMBL" id="MDP9844876.1"/>
    </source>
</evidence>
<evidence type="ECO:0000313" key="2">
    <source>
        <dbReference type="Proteomes" id="UP001225356"/>
    </source>
</evidence>
<organism evidence="1 2">
    <name type="scientific">Streptosporangium lutulentum</name>
    <dbReference type="NCBI Taxonomy" id="1461250"/>
    <lineage>
        <taxon>Bacteria</taxon>
        <taxon>Bacillati</taxon>
        <taxon>Actinomycetota</taxon>
        <taxon>Actinomycetes</taxon>
        <taxon>Streptosporangiales</taxon>
        <taxon>Streptosporangiaceae</taxon>
        <taxon>Streptosporangium</taxon>
    </lineage>
</organism>
<name>A0ABT9QDS7_9ACTN</name>